<evidence type="ECO:0000256" key="3">
    <source>
        <dbReference type="ARBA" id="ARBA00022552"/>
    </source>
</evidence>
<sequence>MSGFGKNLAHTAIGARSDSGRNTTDADSFLLSFSQTDKVVRDKAVEALGKWLSESQSMDAKSMLALWKGLFYCYWMSDKALIQHELAERLAGLALSLDTTEKSLLYLNGFWSILVKEWFGIDRLRLDKFYNLIRNFHCAAFKLLEATGWDSAAVEDYILILENGVLSVSNIKVPDSLRYHSCEVYLEELNKGVTERIPVETSILLLRPFIKALSTSSNAILLEKVSEVFSRLINTEENLVRYEDEPEKKEWGVTLDNTRIARELYALTMDSHEPRLPPRNRKAILAVVTRFYKEGGILEKDVVPAAAAPASPVSVAPVVVKQVKKDVKKDVKKVGNKGLKRTAEEISDDEKTPGEEPAVVEVVASKVKSPASKSGKKEPIARVEEPKEEEVAATAGPVPTPSKKMKKHPLAEVVAAPTAGKKDKAAVKAAASAVIKKKSVDVSRKEVAVAEPAKPKRNIELRMDKNKIKTFNKLKPIGMIPIDISKASPSKSALKKTQ</sequence>
<dbReference type="PANTHER" id="PTHR13026:SF0">
    <property type="entry name" value="RIBOSOMAL RNA PROCESSING 1B"/>
    <property type="match status" value="1"/>
</dbReference>
<keyword evidence="4" id="KW-0539">Nucleus</keyword>
<comment type="caution">
    <text evidence="6">The sequence shown here is derived from an EMBL/GenBank/DDBJ whole genome shotgun (WGS) entry which is preliminary data.</text>
</comment>
<accession>A0A507FEQ9</accession>
<dbReference type="Proteomes" id="UP000320333">
    <property type="component" value="Unassembled WGS sequence"/>
</dbReference>
<evidence type="ECO:0000256" key="5">
    <source>
        <dbReference type="SAM" id="MobiDB-lite"/>
    </source>
</evidence>
<dbReference type="GO" id="GO:0005634">
    <property type="term" value="C:nucleus"/>
    <property type="evidence" value="ECO:0007669"/>
    <property type="project" value="UniProtKB-SubCell"/>
</dbReference>
<dbReference type="GO" id="GO:0030688">
    <property type="term" value="C:preribosome, small subunit precursor"/>
    <property type="evidence" value="ECO:0007669"/>
    <property type="project" value="InterPro"/>
</dbReference>
<organism evidence="6 7">
    <name type="scientific">Chytriomyces confervae</name>
    <dbReference type="NCBI Taxonomy" id="246404"/>
    <lineage>
        <taxon>Eukaryota</taxon>
        <taxon>Fungi</taxon>
        <taxon>Fungi incertae sedis</taxon>
        <taxon>Chytridiomycota</taxon>
        <taxon>Chytridiomycota incertae sedis</taxon>
        <taxon>Chytridiomycetes</taxon>
        <taxon>Chytridiales</taxon>
        <taxon>Chytriomycetaceae</taxon>
        <taxon>Chytriomyces</taxon>
    </lineage>
</organism>
<feature type="compositionally biased region" description="Basic and acidic residues" evidence="5">
    <location>
        <begin position="375"/>
        <end position="385"/>
    </location>
</feature>
<evidence type="ECO:0000256" key="4">
    <source>
        <dbReference type="ARBA" id="ARBA00023242"/>
    </source>
</evidence>
<proteinExistence type="inferred from homology"/>
<dbReference type="AlphaFoldDB" id="A0A507FEQ9"/>
<keyword evidence="7" id="KW-1185">Reference proteome</keyword>
<evidence type="ECO:0000256" key="2">
    <source>
        <dbReference type="ARBA" id="ARBA00006374"/>
    </source>
</evidence>
<dbReference type="EMBL" id="QEAP01000147">
    <property type="protein sequence ID" value="TPX74057.1"/>
    <property type="molecule type" value="Genomic_DNA"/>
</dbReference>
<dbReference type="InterPro" id="IPR010301">
    <property type="entry name" value="RRP1"/>
</dbReference>
<name>A0A507FEQ9_9FUNG</name>
<comment type="similarity">
    <text evidence="2">Belongs to the RRP1 family.</text>
</comment>
<dbReference type="Pfam" id="PF05997">
    <property type="entry name" value="Nop52"/>
    <property type="match status" value="1"/>
</dbReference>
<keyword evidence="3" id="KW-0698">rRNA processing</keyword>
<reference evidence="6 7" key="1">
    <citation type="journal article" date="2019" name="Sci. Rep.">
        <title>Comparative genomics of chytrid fungi reveal insights into the obligate biotrophic and pathogenic lifestyle of Synchytrium endobioticum.</title>
        <authorList>
            <person name="van de Vossenberg B.T.L.H."/>
            <person name="Warris S."/>
            <person name="Nguyen H.D.T."/>
            <person name="van Gent-Pelzer M.P.E."/>
            <person name="Joly D.L."/>
            <person name="van de Geest H.C."/>
            <person name="Bonants P.J.M."/>
            <person name="Smith D.S."/>
            <person name="Levesque C.A."/>
            <person name="van der Lee T.A.J."/>
        </authorList>
    </citation>
    <scope>NUCLEOTIDE SEQUENCE [LARGE SCALE GENOMIC DNA]</scope>
    <source>
        <strain evidence="6 7">CBS 675.73</strain>
    </source>
</reference>
<protein>
    <submittedName>
        <fullName evidence="6">Uncharacterized protein</fullName>
    </submittedName>
</protein>
<evidence type="ECO:0000313" key="6">
    <source>
        <dbReference type="EMBL" id="TPX74057.1"/>
    </source>
</evidence>
<dbReference type="PANTHER" id="PTHR13026">
    <property type="entry name" value="NNP-1 PROTEIN NOVEL NUCLEAR PROTEIN 1 NOP52"/>
    <property type="match status" value="1"/>
</dbReference>
<gene>
    <name evidence="6" type="ORF">CcCBS67573_g04666</name>
</gene>
<evidence type="ECO:0000256" key="1">
    <source>
        <dbReference type="ARBA" id="ARBA00004123"/>
    </source>
</evidence>
<evidence type="ECO:0000313" key="7">
    <source>
        <dbReference type="Proteomes" id="UP000320333"/>
    </source>
</evidence>
<dbReference type="GO" id="GO:0006364">
    <property type="term" value="P:rRNA processing"/>
    <property type="evidence" value="ECO:0007669"/>
    <property type="project" value="UniProtKB-KW"/>
</dbReference>
<feature type="region of interest" description="Disordered" evidence="5">
    <location>
        <begin position="368"/>
        <end position="408"/>
    </location>
</feature>
<dbReference type="STRING" id="246404.A0A507FEQ9"/>
<dbReference type="OrthoDB" id="2019504at2759"/>
<comment type="subcellular location">
    <subcellularLocation>
        <location evidence="1">Nucleus</location>
    </subcellularLocation>
</comment>